<keyword evidence="6" id="KW-0378">Hydrolase</keyword>
<feature type="domain" description="Dinitrogenase iron-molybdenum cofactor biosynthesis" evidence="7">
    <location>
        <begin position="296"/>
        <end position="383"/>
    </location>
</feature>
<dbReference type="SUPFAM" id="SSF53146">
    <property type="entry name" value="Nitrogenase accessory factor-like"/>
    <property type="match status" value="1"/>
</dbReference>
<keyword evidence="1 6" id="KW-0479">Metal-binding</keyword>
<keyword evidence="4 6" id="KW-0408">Iron</keyword>
<sequence length="406" mass="44397">MSENCNQNCGSCSEDCDERKEVDFREKPNEHSSIKKVIGIVSGKGGVGKSLVTSMLAIAMNRKGYNTAILDADITGPSIPKAFGISRKASGSERGVIPVKSKTGIDIMSINLLLENDTDPVVWRGPIIANTVKQFWTDVVWDNIDYMFIDMPPGTGDVPLTVFQSIPIDGIVIVTSPQELVSMIVSKAVRMAEMMNVPILGIVENMSYFKCPDCDKEYKIFGESHIEEIADKHGIKVISKFPIDPKIALSVDKGMIELYTNDWLDNMSDSLEKLNDSENIENVGGDKMKIAVASENKMVTEHFGHCEGFMIFDTENSKIVKSELIPNPGHKPGFLPNFLHDKGVNVIISGGMGGGAIEIFNEKNIEVITGAKGNAEDVVISYLKGELKSTGSVCHEHQHSDECGDH</sequence>
<keyword evidence="2 6" id="KW-0547">Nucleotide-binding</keyword>
<proteinExistence type="inferred from homology"/>
<keyword evidence="5 6" id="KW-0411">Iron-sulfur</keyword>
<evidence type="ECO:0000256" key="4">
    <source>
        <dbReference type="ARBA" id="ARBA00023004"/>
    </source>
</evidence>
<name>A0ABS4GFA9_9FIRM</name>
<dbReference type="InterPro" id="IPR003731">
    <property type="entry name" value="Di-Nase_FeMo-co_biosynth"/>
</dbReference>
<dbReference type="PANTHER" id="PTHR42961:SF2">
    <property type="entry name" value="IRON-SULFUR PROTEIN NUBPL"/>
    <property type="match status" value="1"/>
</dbReference>
<keyword evidence="3 6" id="KW-0067">ATP-binding</keyword>
<evidence type="ECO:0000256" key="6">
    <source>
        <dbReference type="HAMAP-Rule" id="MF_02040"/>
    </source>
</evidence>
<accession>A0ABS4GFA9</accession>
<comment type="subunit">
    <text evidence="6">Homodimer.</text>
</comment>
<dbReference type="Pfam" id="PF10609">
    <property type="entry name" value="ParA"/>
    <property type="match status" value="1"/>
</dbReference>
<dbReference type="CDD" id="cd00851">
    <property type="entry name" value="MTH1175"/>
    <property type="match status" value="1"/>
</dbReference>
<evidence type="ECO:0000256" key="2">
    <source>
        <dbReference type="ARBA" id="ARBA00022741"/>
    </source>
</evidence>
<dbReference type="InterPro" id="IPR027417">
    <property type="entry name" value="P-loop_NTPase"/>
</dbReference>
<protein>
    <recommendedName>
        <fullName evidence="6">Iron-sulfur cluster carrier protein</fullName>
    </recommendedName>
</protein>
<dbReference type="Pfam" id="PF02579">
    <property type="entry name" value="Nitro_FeMo-Co"/>
    <property type="match status" value="1"/>
</dbReference>
<dbReference type="HAMAP" id="MF_02040">
    <property type="entry name" value="Mrp_NBP35"/>
    <property type="match status" value="1"/>
</dbReference>
<evidence type="ECO:0000313" key="9">
    <source>
        <dbReference type="Proteomes" id="UP001519342"/>
    </source>
</evidence>
<keyword evidence="9" id="KW-1185">Reference proteome</keyword>
<gene>
    <name evidence="8" type="ORF">J2Z76_001919</name>
</gene>
<organism evidence="8 9">
    <name type="scientific">Sedimentibacter acidaminivorans</name>
    <dbReference type="NCBI Taxonomy" id="913099"/>
    <lineage>
        <taxon>Bacteria</taxon>
        <taxon>Bacillati</taxon>
        <taxon>Bacillota</taxon>
        <taxon>Tissierellia</taxon>
        <taxon>Sedimentibacter</taxon>
    </lineage>
</organism>
<dbReference type="EMBL" id="JAGGKS010000005">
    <property type="protein sequence ID" value="MBP1926055.1"/>
    <property type="molecule type" value="Genomic_DNA"/>
</dbReference>
<dbReference type="CDD" id="cd02037">
    <property type="entry name" value="Mrp_NBP35"/>
    <property type="match status" value="1"/>
</dbReference>
<dbReference type="Proteomes" id="UP001519342">
    <property type="component" value="Unassembled WGS sequence"/>
</dbReference>
<evidence type="ECO:0000313" key="8">
    <source>
        <dbReference type="EMBL" id="MBP1926055.1"/>
    </source>
</evidence>
<dbReference type="InterPro" id="IPR036105">
    <property type="entry name" value="DiNase_FeMo-co_biosyn_sf"/>
</dbReference>
<dbReference type="Gene3D" id="3.40.50.300">
    <property type="entry name" value="P-loop containing nucleotide triphosphate hydrolases"/>
    <property type="match status" value="1"/>
</dbReference>
<dbReference type="Gene3D" id="3.30.420.130">
    <property type="entry name" value="Dinitrogenase iron-molybdenum cofactor biosynthesis domain"/>
    <property type="match status" value="1"/>
</dbReference>
<dbReference type="InterPro" id="IPR033913">
    <property type="entry name" value="MTH1175_dom"/>
</dbReference>
<comment type="similarity">
    <text evidence="6">Belongs to the Mrp/NBP35 ATP-binding proteins family.</text>
</comment>
<comment type="caution">
    <text evidence="8">The sequence shown here is derived from an EMBL/GenBank/DDBJ whole genome shotgun (WGS) entry which is preliminary data.</text>
</comment>
<dbReference type="RefSeq" id="WP_209511793.1">
    <property type="nucleotide sequence ID" value="NZ_JAGGKS010000005.1"/>
</dbReference>
<dbReference type="NCBIfam" id="NF041136">
    <property type="entry name" value="MrpORP"/>
    <property type="match status" value="1"/>
</dbReference>
<evidence type="ECO:0000259" key="7">
    <source>
        <dbReference type="Pfam" id="PF02579"/>
    </source>
</evidence>
<comment type="function">
    <text evidence="6">Binds and transfers iron-sulfur (Fe-S) clusters to target apoproteins. Can hydrolyze ATP.</text>
</comment>
<reference evidence="8 9" key="1">
    <citation type="submission" date="2021-03" db="EMBL/GenBank/DDBJ databases">
        <title>Genomic Encyclopedia of Type Strains, Phase IV (KMG-IV): sequencing the most valuable type-strain genomes for metagenomic binning, comparative biology and taxonomic classification.</title>
        <authorList>
            <person name="Goeker M."/>
        </authorList>
    </citation>
    <scope>NUCLEOTIDE SEQUENCE [LARGE SCALE GENOMIC DNA]</scope>
    <source>
        <strain evidence="8 9">DSM 24004</strain>
    </source>
</reference>
<dbReference type="InterPro" id="IPR033756">
    <property type="entry name" value="YlxH/NBP35"/>
</dbReference>
<evidence type="ECO:0000256" key="3">
    <source>
        <dbReference type="ARBA" id="ARBA00022840"/>
    </source>
</evidence>
<evidence type="ECO:0000256" key="1">
    <source>
        <dbReference type="ARBA" id="ARBA00022723"/>
    </source>
</evidence>
<dbReference type="PANTHER" id="PTHR42961">
    <property type="entry name" value="IRON-SULFUR PROTEIN NUBPL"/>
    <property type="match status" value="1"/>
</dbReference>
<evidence type="ECO:0000256" key="5">
    <source>
        <dbReference type="ARBA" id="ARBA00023014"/>
    </source>
</evidence>
<dbReference type="InterPro" id="IPR044304">
    <property type="entry name" value="NUBPL-like"/>
</dbReference>
<feature type="binding site" evidence="6">
    <location>
        <begin position="43"/>
        <end position="50"/>
    </location>
    <ligand>
        <name>ATP</name>
        <dbReference type="ChEBI" id="CHEBI:30616"/>
    </ligand>
</feature>
<dbReference type="SUPFAM" id="SSF52540">
    <property type="entry name" value="P-loop containing nucleoside triphosphate hydrolases"/>
    <property type="match status" value="1"/>
</dbReference>
<dbReference type="InterPro" id="IPR019591">
    <property type="entry name" value="Mrp/NBP35_ATP-bd"/>
</dbReference>